<feature type="domain" description="RING-type" evidence="1">
    <location>
        <begin position="165"/>
        <end position="206"/>
    </location>
</feature>
<dbReference type="CDD" id="cd16449">
    <property type="entry name" value="RING-HC"/>
    <property type="match status" value="1"/>
</dbReference>
<dbReference type="SUPFAM" id="SSF57850">
    <property type="entry name" value="RING/U-box"/>
    <property type="match status" value="1"/>
</dbReference>
<reference evidence="2" key="1">
    <citation type="journal article" date="2020" name="Nature">
        <title>Giant virus diversity and host interactions through global metagenomics.</title>
        <authorList>
            <person name="Schulz F."/>
            <person name="Roux S."/>
            <person name="Paez-Espino D."/>
            <person name="Jungbluth S."/>
            <person name="Walsh D.A."/>
            <person name="Denef V.J."/>
            <person name="McMahon K.D."/>
            <person name="Konstantinidis K.T."/>
            <person name="Eloe-Fadrosh E.A."/>
            <person name="Kyrpides N.C."/>
            <person name="Woyke T."/>
        </authorList>
    </citation>
    <scope>NUCLEOTIDE SEQUENCE</scope>
    <source>
        <strain evidence="2">GVMAG-M-3300023174-30</strain>
    </source>
</reference>
<dbReference type="EMBL" id="MN739643">
    <property type="protein sequence ID" value="QHT17578.1"/>
    <property type="molecule type" value="Genomic_DNA"/>
</dbReference>
<evidence type="ECO:0000259" key="1">
    <source>
        <dbReference type="PROSITE" id="PS50089"/>
    </source>
</evidence>
<dbReference type="InterPro" id="IPR001841">
    <property type="entry name" value="Znf_RING"/>
</dbReference>
<dbReference type="AlphaFoldDB" id="A0A6C0DKW7"/>
<evidence type="ECO:0000313" key="2">
    <source>
        <dbReference type="EMBL" id="QHT17578.1"/>
    </source>
</evidence>
<proteinExistence type="predicted"/>
<dbReference type="PROSITE" id="PS50089">
    <property type="entry name" value="ZF_RING_2"/>
    <property type="match status" value="1"/>
</dbReference>
<sequence length="219" mass="25694">MNYSSINSDSFDNGDTSSYTLICDDTTDKSNINDLNANLLLQDYKKLNETFNNNKNKLKELEKRKDDSHSYKCSIYLKHQDAMLNLHKDTELNEDGILLNDTIINYIELIKAYYDKWISEYYNPLKNKLTSDINDNELKLIAYRKLFIKTTNEIINNEKISKNMCPICFENEINMCAIPCGHTCCNECVLQAHNFNNNRKKCLNCRNNIKEYIKIYFSL</sequence>
<dbReference type="InterPro" id="IPR013083">
    <property type="entry name" value="Znf_RING/FYVE/PHD"/>
</dbReference>
<protein>
    <recommendedName>
        <fullName evidence="1">RING-type domain-containing protein</fullName>
    </recommendedName>
</protein>
<dbReference type="Gene3D" id="3.30.40.10">
    <property type="entry name" value="Zinc/RING finger domain, C3HC4 (zinc finger)"/>
    <property type="match status" value="1"/>
</dbReference>
<dbReference type="Pfam" id="PF13920">
    <property type="entry name" value="zf-C3HC4_3"/>
    <property type="match status" value="1"/>
</dbReference>
<accession>A0A6C0DKW7</accession>
<name>A0A6C0DKW7_9ZZZZ</name>
<organism evidence="2">
    <name type="scientific">viral metagenome</name>
    <dbReference type="NCBI Taxonomy" id="1070528"/>
    <lineage>
        <taxon>unclassified sequences</taxon>
        <taxon>metagenomes</taxon>
        <taxon>organismal metagenomes</taxon>
    </lineage>
</organism>